<dbReference type="GO" id="GO:0005886">
    <property type="term" value="C:plasma membrane"/>
    <property type="evidence" value="ECO:0007669"/>
    <property type="project" value="UniProtKB-SubCell"/>
</dbReference>
<organism evidence="4 5">
    <name type="scientific">Clostridium butyricum</name>
    <dbReference type="NCBI Taxonomy" id="1492"/>
    <lineage>
        <taxon>Bacteria</taxon>
        <taxon>Bacillati</taxon>
        <taxon>Bacillota</taxon>
        <taxon>Clostridia</taxon>
        <taxon>Eubacteriales</taxon>
        <taxon>Clostridiaceae</taxon>
        <taxon>Clostridium</taxon>
    </lineage>
</organism>
<comment type="function">
    <text evidence="1">Probable aspartic protease that is responsible for the proteolytic cleavage of the RNA polymerase sigma E factor (SigE/spoIIGB) to yield the active peptide in the mother cell during sporulation. Responds to a signal from the forespore that is triggered by the extracellular signal protein SpoIIR.</text>
</comment>
<feature type="transmembrane region" description="Helical" evidence="3">
    <location>
        <begin position="88"/>
        <end position="107"/>
    </location>
</feature>
<evidence type="ECO:0000256" key="2">
    <source>
        <dbReference type="PIRSR" id="PIRSR018571-1"/>
    </source>
</evidence>
<dbReference type="NCBIfam" id="TIGR02854">
    <property type="entry name" value="spore_II_GA"/>
    <property type="match status" value="1"/>
</dbReference>
<comment type="subcellular location">
    <subcellularLocation>
        <location evidence="1">Cell membrane</location>
    </subcellularLocation>
</comment>
<comment type="caution">
    <text evidence="4">The sequence shown here is derived from an EMBL/GenBank/DDBJ whole genome shotgun (WGS) entry which is preliminary data.</text>
</comment>
<dbReference type="AlphaFoldDB" id="A0A2S7FEB8"/>
<dbReference type="GO" id="GO:0004190">
    <property type="term" value="F:aspartic-type endopeptidase activity"/>
    <property type="evidence" value="ECO:0007669"/>
    <property type="project" value="UniProtKB-KW"/>
</dbReference>
<keyword evidence="3" id="KW-0812">Transmembrane</keyword>
<dbReference type="GO" id="GO:0006508">
    <property type="term" value="P:proteolysis"/>
    <property type="evidence" value="ECO:0007669"/>
    <property type="project" value="UniProtKB-KW"/>
</dbReference>
<dbReference type="Proteomes" id="UP000238081">
    <property type="component" value="Unassembled WGS sequence"/>
</dbReference>
<evidence type="ECO:0000313" key="5">
    <source>
        <dbReference type="Proteomes" id="UP000238081"/>
    </source>
</evidence>
<accession>A0A2S7FEB8</accession>
<evidence type="ECO:0000313" key="4">
    <source>
        <dbReference type="EMBL" id="PPV17030.1"/>
    </source>
</evidence>
<feature type="transmembrane region" description="Helical" evidence="3">
    <location>
        <begin position="58"/>
        <end position="76"/>
    </location>
</feature>
<evidence type="ECO:0000256" key="3">
    <source>
        <dbReference type="SAM" id="Phobius"/>
    </source>
</evidence>
<dbReference type="EC" id="3.4.23.-" evidence="1"/>
<dbReference type="PIRSF" id="PIRSF018571">
    <property type="entry name" value="SpoIIGA"/>
    <property type="match status" value="1"/>
</dbReference>
<keyword evidence="1" id="KW-0064">Aspartyl protease</keyword>
<dbReference type="RefSeq" id="WP_024038919.1">
    <property type="nucleotide sequence ID" value="NZ_CANCWB010000001.1"/>
</dbReference>
<evidence type="ECO:0000256" key="1">
    <source>
        <dbReference type="PIRNR" id="PIRNR018571"/>
    </source>
</evidence>
<feature type="active site" evidence="2">
    <location>
        <position position="175"/>
    </location>
</feature>
<dbReference type="InterPro" id="IPR005081">
    <property type="entry name" value="SpoIIGA"/>
</dbReference>
<dbReference type="GO" id="GO:0030435">
    <property type="term" value="P:sporulation resulting in formation of a cellular spore"/>
    <property type="evidence" value="ECO:0007669"/>
    <property type="project" value="UniProtKB-KW"/>
</dbReference>
<feature type="transmembrane region" description="Helical" evidence="3">
    <location>
        <begin position="34"/>
        <end position="52"/>
    </location>
</feature>
<keyword evidence="1" id="KW-1003">Cell membrane</keyword>
<protein>
    <recommendedName>
        <fullName evidence="1">Sporulation sigma-E factor-processing peptidase</fullName>
        <ecNumber evidence="1">3.4.23.-</ecNumber>
    </recommendedName>
    <alternativeName>
        <fullName evidence="1">Membrane-associated aspartic protease</fullName>
    </alternativeName>
    <alternativeName>
        <fullName evidence="1">Stage II sporulation protein GA</fullName>
    </alternativeName>
</protein>
<reference evidence="4 5" key="1">
    <citation type="submission" date="2016-01" db="EMBL/GenBank/DDBJ databases">
        <title>Characterization of the Clostridium difficile lineages that are prevalent in Hong Kong and China.</title>
        <authorList>
            <person name="Kwok J.S.-L."/>
            <person name="Lam W.-Y."/>
            <person name="Ip M."/>
            <person name="Chan T.-F."/>
            <person name="Hawkey P.M."/>
            <person name="Tsui S.K.-W."/>
        </authorList>
    </citation>
    <scope>NUCLEOTIDE SEQUENCE [LARGE SCALE GENOMIC DNA]</scope>
    <source>
        <strain evidence="4 5">300064</strain>
    </source>
</reference>
<sequence length="267" mass="31103">MIVYADVFFIENFIVNLFLLSVTMRCLKHKSPFFLLLTAAFIGAIYSFVMIIPKLNFLAIMPFELLTAYLMIRVSYGKTTFINMLKVLGAFLMLTFTLSGICFLFSLKQNYYMLSGNFKIEKYSIKYIMLALMIIFIFLDRLIEYIKDKVAVNSYIYIIEFEIDGRIYSFRSFLDTGNELREPVTNLPCILIEKDLLSMFNFNNQNIYNIPYNAIGYGGNLKGIRINNIKIKGRELWYRQVDAIICPCVEKLSRENEFNALLSRGIL</sequence>
<keyword evidence="3" id="KW-1133">Transmembrane helix</keyword>
<name>A0A2S7FEB8_CLOBU</name>
<comment type="similarity">
    <text evidence="1">Belongs to the peptidase U4 family.</text>
</comment>
<feature type="transmembrane region" description="Helical" evidence="3">
    <location>
        <begin position="127"/>
        <end position="143"/>
    </location>
</feature>
<keyword evidence="1" id="KW-0378">Hydrolase</keyword>
<keyword evidence="1" id="KW-0645">Protease</keyword>
<keyword evidence="1 3" id="KW-0472">Membrane</keyword>
<dbReference type="GO" id="GO:0030436">
    <property type="term" value="P:asexual sporulation"/>
    <property type="evidence" value="ECO:0007669"/>
    <property type="project" value="InterPro"/>
</dbReference>
<dbReference type="Pfam" id="PF03419">
    <property type="entry name" value="Peptidase_U4"/>
    <property type="match status" value="1"/>
</dbReference>
<dbReference type="EMBL" id="LRDH01000056">
    <property type="protein sequence ID" value="PPV17030.1"/>
    <property type="molecule type" value="Genomic_DNA"/>
</dbReference>
<gene>
    <name evidence="4" type="ORF">AWN73_09290</name>
</gene>
<keyword evidence="1" id="KW-0749">Sporulation</keyword>
<proteinExistence type="inferred from homology"/>